<dbReference type="Proteomes" id="UP000645612">
    <property type="component" value="Unassembled WGS sequence"/>
</dbReference>
<evidence type="ECO:0000313" key="1">
    <source>
        <dbReference type="EMBL" id="MBH9702478.1"/>
    </source>
</evidence>
<dbReference type="RefSeq" id="WP_176130800.1">
    <property type="nucleotide sequence ID" value="NZ_CADDZZ010000012.1"/>
</dbReference>
<accession>A0A8I1ASW9</accession>
<reference evidence="1" key="1">
    <citation type="submission" date="2020-12" db="EMBL/GenBank/DDBJ databases">
        <title>Burkholderia cepacia complex in Mexico.</title>
        <authorList>
            <person name="Estrada P."/>
        </authorList>
    </citation>
    <scope>NUCLEOTIDE SEQUENCE</scope>
    <source>
        <strain evidence="1">871</strain>
    </source>
</reference>
<evidence type="ECO:0000313" key="2">
    <source>
        <dbReference type="Proteomes" id="UP000645612"/>
    </source>
</evidence>
<comment type="caution">
    <text evidence="1">The sequence shown here is derived from an EMBL/GenBank/DDBJ whole genome shotgun (WGS) entry which is preliminary data.</text>
</comment>
<dbReference type="EMBL" id="JAEDXG010000073">
    <property type="protein sequence ID" value="MBH9702478.1"/>
    <property type="molecule type" value="Genomic_DNA"/>
</dbReference>
<protein>
    <submittedName>
        <fullName evidence="1">Uncharacterized protein</fullName>
    </submittedName>
</protein>
<proteinExistence type="predicted"/>
<name>A0A8I1ASW9_BURCE</name>
<sequence length="167" mass="18959">MDIPKAQRPRDSHFDWGRFSRSVIESYGSFESPDYSFVKANLALAKYPDVIRFLEGNIEFTEDAEPNTDVSYGYFLKEGTENFILRVSLVGPYYYLSSLLSDGSQKSPSIDLSSTDSMYPLIKHVEEAGMIFTSVEVLNKRFTFGNQSSSVYSILYCCEDEPSWVEG</sequence>
<dbReference type="AlphaFoldDB" id="A0A8I1ASW9"/>
<gene>
    <name evidence="1" type="ORF">JAO13_39210</name>
</gene>
<organism evidence="1 2">
    <name type="scientific">Burkholderia cepacia</name>
    <name type="common">Pseudomonas cepacia</name>
    <dbReference type="NCBI Taxonomy" id="292"/>
    <lineage>
        <taxon>Bacteria</taxon>
        <taxon>Pseudomonadati</taxon>
        <taxon>Pseudomonadota</taxon>
        <taxon>Betaproteobacteria</taxon>
        <taxon>Burkholderiales</taxon>
        <taxon>Burkholderiaceae</taxon>
        <taxon>Burkholderia</taxon>
        <taxon>Burkholderia cepacia complex</taxon>
    </lineage>
</organism>